<comment type="similarity">
    <text evidence="10">Belongs to the ELO family.</text>
</comment>
<proteinExistence type="inferred from homology"/>
<keyword evidence="9 10" id="KW-0275">Fatty acid biosynthesis</keyword>
<dbReference type="Pfam" id="PF01151">
    <property type="entry name" value="ELO"/>
    <property type="match status" value="1"/>
</dbReference>
<keyword evidence="4 10" id="KW-0812">Transmembrane</keyword>
<keyword evidence="8 10" id="KW-0472">Membrane</keyword>
<evidence type="ECO:0000256" key="5">
    <source>
        <dbReference type="ARBA" id="ARBA00022832"/>
    </source>
</evidence>
<evidence type="ECO:0000256" key="4">
    <source>
        <dbReference type="ARBA" id="ARBA00022692"/>
    </source>
</evidence>
<feature type="transmembrane region" description="Helical" evidence="10">
    <location>
        <begin position="134"/>
        <end position="153"/>
    </location>
</feature>
<evidence type="ECO:0000313" key="12">
    <source>
        <dbReference type="Proteomes" id="UP001200034"/>
    </source>
</evidence>
<dbReference type="GO" id="GO:0005789">
    <property type="term" value="C:endoplasmic reticulum membrane"/>
    <property type="evidence" value="ECO:0007669"/>
    <property type="project" value="TreeGrafter"/>
</dbReference>
<accession>A0AAD4JZ27</accession>
<name>A0AAD4JZ27_9MUSC</name>
<organism evidence="11 12">
    <name type="scientific">Drosophila rubida</name>
    <dbReference type="NCBI Taxonomy" id="30044"/>
    <lineage>
        <taxon>Eukaryota</taxon>
        <taxon>Metazoa</taxon>
        <taxon>Ecdysozoa</taxon>
        <taxon>Arthropoda</taxon>
        <taxon>Hexapoda</taxon>
        <taxon>Insecta</taxon>
        <taxon>Pterygota</taxon>
        <taxon>Neoptera</taxon>
        <taxon>Endopterygota</taxon>
        <taxon>Diptera</taxon>
        <taxon>Brachycera</taxon>
        <taxon>Muscomorpha</taxon>
        <taxon>Ephydroidea</taxon>
        <taxon>Drosophilidae</taxon>
        <taxon>Drosophila</taxon>
    </lineage>
</organism>
<protein>
    <recommendedName>
        <fullName evidence="10">Elongation of very long chain fatty acids protein</fullName>
        <ecNumber evidence="10">2.3.1.199</ecNumber>
    </recommendedName>
    <alternativeName>
        <fullName evidence="10">Very-long-chain 3-oxoacyl-CoA synthase</fullName>
    </alternativeName>
</protein>
<keyword evidence="7 10" id="KW-0443">Lipid metabolism</keyword>
<feature type="transmembrane region" description="Helical" evidence="10">
    <location>
        <begin position="198"/>
        <end position="217"/>
    </location>
</feature>
<evidence type="ECO:0000256" key="2">
    <source>
        <dbReference type="ARBA" id="ARBA00022516"/>
    </source>
</evidence>
<comment type="subcellular location">
    <subcellularLocation>
        <location evidence="1">Membrane</location>
        <topology evidence="1">Multi-pass membrane protein</topology>
    </subcellularLocation>
</comment>
<feature type="non-terminal residue" evidence="11">
    <location>
        <position position="1"/>
    </location>
</feature>
<feature type="transmembrane region" description="Helical" evidence="10">
    <location>
        <begin position="229"/>
        <end position="250"/>
    </location>
</feature>
<dbReference type="GO" id="GO:0034626">
    <property type="term" value="P:fatty acid elongation, polyunsaturated fatty acid"/>
    <property type="evidence" value="ECO:0007669"/>
    <property type="project" value="TreeGrafter"/>
</dbReference>
<reference evidence="11" key="1">
    <citation type="journal article" date="2021" name="Mol. Ecol. Resour.">
        <title>Phylogenomic analyses of the genus Drosophila reveals genomic signals of climate adaptation.</title>
        <authorList>
            <person name="Li F."/>
            <person name="Rane R.V."/>
            <person name="Luria V."/>
            <person name="Xiong Z."/>
            <person name="Chen J."/>
            <person name="Li Z."/>
            <person name="Catullo R.A."/>
            <person name="Griffin P.C."/>
            <person name="Schiffer M."/>
            <person name="Pearce S."/>
            <person name="Lee S.F."/>
            <person name="McElroy K."/>
            <person name="Stocker A."/>
            <person name="Shirriffs J."/>
            <person name="Cockerell F."/>
            <person name="Coppin C."/>
            <person name="Sgro C.M."/>
            <person name="Karger A."/>
            <person name="Cain J.W."/>
            <person name="Weber J.A."/>
            <person name="Santpere G."/>
            <person name="Kirschner M.W."/>
            <person name="Hoffmann A.A."/>
            <person name="Oakeshott J.G."/>
            <person name="Zhang G."/>
        </authorList>
    </citation>
    <scope>NUCLEOTIDE SEQUENCE</scope>
    <source>
        <strain evidence="11">BGI-SZ-2011g</strain>
    </source>
</reference>
<feature type="non-terminal residue" evidence="11">
    <location>
        <position position="261"/>
    </location>
</feature>
<gene>
    <name evidence="11" type="ORF">KR093_000211</name>
</gene>
<dbReference type="GO" id="GO:0030148">
    <property type="term" value="P:sphingolipid biosynthetic process"/>
    <property type="evidence" value="ECO:0007669"/>
    <property type="project" value="TreeGrafter"/>
</dbReference>
<evidence type="ECO:0000256" key="9">
    <source>
        <dbReference type="ARBA" id="ARBA00023160"/>
    </source>
</evidence>
<evidence type="ECO:0000256" key="6">
    <source>
        <dbReference type="ARBA" id="ARBA00022989"/>
    </source>
</evidence>
<dbReference type="EMBL" id="JAJJHW010002585">
    <property type="protein sequence ID" value="KAH8369581.1"/>
    <property type="molecule type" value="Genomic_DNA"/>
</dbReference>
<evidence type="ECO:0000256" key="10">
    <source>
        <dbReference type="RuleBase" id="RU361115"/>
    </source>
</evidence>
<evidence type="ECO:0000256" key="3">
    <source>
        <dbReference type="ARBA" id="ARBA00022679"/>
    </source>
</evidence>
<dbReference type="InterPro" id="IPR002076">
    <property type="entry name" value="ELO_fam"/>
</dbReference>
<evidence type="ECO:0000256" key="1">
    <source>
        <dbReference type="ARBA" id="ARBA00004141"/>
    </source>
</evidence>
<dbReference type="GO" id="GO:0042761">
    <property type="term" value="P:very long-chain fatty acid biosynthetic process"/>
    <property type="evidence" value="ECO:0007669"/>
    <property type="project" value="TreeGrafter"/>
</dbReference>
<dbReference type="PANTHER" id="PTHR11157">
    <property type="entry name" value="FATTY ACID ACYL TRANSFERASE-RELATED"/>
    <property type="match status" value="1"/>
</dbReference>
<keyword evidence="12" id="KW-1185">Reference proteome</keyword>
<keyword evidence="3 10" id="KW-0808">Transferase</keyword>
<feature type="transmembrane region" description="Helical" evidence="10">
    <location>
        <begin position="53"/>
        <end position="75"/>
    </location>
</feature>
<dbReference type="Proteomes" id="UP001200034">
    <property type="component" value="Unassembled WGS sequence"/>
</dbReference>
<keyword evidence="2 10" id="KW-0444">Lipid biosynthesis</keyword>
<comment type="caution">
    <text evidence="11">The sequence shown here is derived from an EMBL/GenBank/DDBJ whole genome shotgun (WGS) entry which is preliminary data.</text>
</comment>
<sequence>ILHIDWNLHLDPVVAKLPFSGSAWPLLSLVVIYLLVVLRFGRRYMDKRRPYNIQNIIIVYNIFQVIYNVILFFTMCKYMKFYTRTYNVTCMPTLPMDHPEKNIERMLSYAFYINKISDMLDTFFFVLRKSYKQITVLHVYHHILMATGPYWVFRFYGVGGQYSSMILLNTFVHLVMYFYYLMSALNPAATRNLWWKKYITILQFVQFSIAMLQSVYIVMFNPSCEYPIIFHYITITGGLIFVAMFTNFYIQSYLKPRHKKQ</sequence>
<evidence type="ECO:0000256" key="8">
    <source>
        <dbReference type="ARBA" id="ARBA00023136"/>
    </source>
</evidence>
<feature type="transmembrane region" description="Helical" evidence="10">
    <location>
        <begin position="165"/>
        <end position="186"/>
    </location>
</feature>
<keyword evidence="5 10" id="KW-0276">Fatty acid metabolism</keyword>
<dbReference type="GO" id="GO:0034625">
    <property type="term" value="P:fatty acid elongation, monounsaturated fatty acid"/>
    <property type="evidence" value="ECO:0007669"/>
    <property type="project" value="TreeGrafter"/>
</dbReference>
<evidence type="ECO:0000256" key="7">
    <source>
        <dbReference type="ARBA" id="ARBA00023098"/>
    </source>
</evidence>
<dbReference type="GO" id="GO:0009922">
    <property type="term" value="F:fatty acid elongase activity"/>
    <property type="evidence" value="ECO:0007669"/>
    <property type="project" value="UniProtKB-EC"/>
</dbReference>
<evidence type="ECO:0000313" key="11">
    <source>
        <dbReference type="EMBL" id="KAH8369581.1"/>
    </source>
</evidence>
<dbReference type="AlphaFoldDB" id="A0AAD4JZ27"/>
<dbReference type="EC" id="2.3.1.199" evidence="10"/>
<dbReference type="PANTHER" id="PTHR11157:SF116">
    <property type="entry name" value="ELONGATION OF VERY LONG CHAIN FATTY ACIDS PROTEIN-RELATED"/>
    <property type="match status" value="1"/>
</dbReference>
<feature type="transmembrane region" description="Helical" evidence="10">
    <location>
        <begin position="106"/>
        <end position="127"/>
    </location>
</feature>
<dbReference type="GO" id="GO:0019367">
    <property type="term" value="P:fatty acid elongation, saturated fatty acid"/>
    <property type="evidence" value="ECO:0007669"/>
    <property type="project" value="TreeGrafter"/>
</dbReference>
<comment type="catalytic activity">
    <reaction evidence="10">
        <text>a very-long-chain acyl-CoA + malonyl-CoA + H(+) = a very-long-chain 3-oxoacyl-CoA + CO2 + CoA</text>
        <dbReference type="Rhea" id="RHEA:32727"/>
        <dbReference type="ChEBI" id="CHEBI:15378"/>
        <dbReference type="ChEBI" id="CHEBI:16526"/>
        <dbReference type="ChEBI" id="CHEBI:57287"/>
        <dbReference type="ChEBI" id="CHEBI:57384"/>
        <dbReference type="ChEBI" id="CHEBI:90725"/>
        <dbReference type="ChEBI" id="CHEBI:90736"/>
        <dbReference type="EC" id="2.3.1.199"/>
    </reaction>
</comment>
<feature type="transmembrane region" description="Helical" evidence="10">
    <location>
        <begin position="22"/>
        <end position="41"/>
    </location>
</feature>
<keyword evidence="6 10" id="KW-1133">Transmembrane helix</keyword>